<feature type="region of interest" description="Disordered" evidence="1">
    <location>
        <begin position="444"/>
        <end position="482"/>
    </location>
</feature>
<organism evidence="3 4">
    <name type="scientific">Sinosporangium siamense</name>
    <dbReference type="NCBI Taxonomy" id="1367973"/>
    <lineage>
        <taxon>Bacteria</taxon>
        <taxon>Bacillati</taxon>
        <taxon>Actinomycetota</taxon>
        <taxon>Actinomycetes</taxon>
        <taxon>Streptosporangiales</taxon>
        <taxon>Streptosporangiaceae</taxon>
        <taxon>Sinosporangium</taxon>
    </lineage>
</organism>
<gene>
    <name evidence="3" type="ORF">Ssi02_51690</name>
</gene>
<name>A0A919V8Z3_9ACTN</name>
<keyword evidence="4" id="KW-1185">Reference proteome</keyword>
<proteinExistence type="predicted"/>
<accession>A0A919V8Z3</accession>
<reference evidence="3" key="1">
    <citation type="submission" date="2021-01" db="EMBL/GenBank/DDBJ databases">
        <title>Whole genome shotgun sequence of Sinosporangium siamense NBRC 109515.</title>
        <authorList>
            <person name="Komaki H."/>
            <person name="Tamura T."/>
        </authorList>
    </citation>
    <scope>NUCLEOTIDE SEQUENCE</scope>
    <source>
        <strain evidence="3">NBRC 109515</strain>
    </source>
</reference>
<dbReference type="SUPFAM" id="SSF47090">
    <property type="entry name" value="PGBD-like"/>
    <property type="match status" value="1"/>
</dbReference>
<evidence type="ECO:0000313" key="4">
    <source>
        <dbReference type="Proteomes" id="UP000606172"/>
    </source>
</evidence>
<dbReference type="Gene3D" id="1.10.101.10">
    <property type="entry name" value="PGBD-like superfamily/PGBD"/>
    <property type="match status" value="1"/>
</dbReference>
<dbReference type="InterPro" id="IPR002477">
    <property type="entry name" value="Peptidoglycan-bd-like"/>
</dbReference>
<dbReference type="InterPro" id="IPR036366">
    <property type="entry name" value="PGBDSf"/>
</dbReference>
<dbReference type="Pfam" id="PF01471">
    <property type="entry name" value="PG_binding_1"/>
    <property type="match status" value="1"/>
</dbReference>
<dbReference type="Proteomes" id="UP000606172">
    <property type="component" value="Unassembled WGS sequence"/>
</dbReference>
<protein>
    <recommendedName>
        <fullName evidence="2">Peptidoglycan binding-like domain-containing protein</fullName>
    </recommendedName>
</protein>
<sequence>MERCLAGDADARLTPGVAGEFVALVQQALIDLGEPLSAGGADGRYGRETTAAVLGYKTRRDIKGPDGSVDGVVGSRTMAALDEECTARDQIPGPCPPAANGPSVDLRGTDERLVNMVLAHTMAATVVGADGSGGTRLITSGVPIPETLARNLVDAATHLLHGRGVRSTPRLAAALGELAVIHADAGQTELAHALADGALWPSAIHPGTALAHLLTRALTEVAPSASTSVRDLSKTSALAEAADHALSGRITLTPSPMARIPDPKGMFAVPATVAGVTFKATAFGDKRLPSYRPVATPLEHLDIRHVVGLVRFAVHLSTKWGVTEVHHAGISGDRRRADCHGNGRATDFVGAVGRNPADGLPFHLTVFNDWKNRSVPDLHDPSTARRPDWPPGSGKIRYRLADLPGVDPLARDFFADLYAWVAGEYQDITDGPGQVGLSSAIGESSRIMTPDHPDSQPGSPNGREAHHSHMHWQVGPTGPQAL</sequence>
<evidence type="ECO:0000313" key="3">
    <source>
        <dbReference type="EMBL" id="GII94938.1"/>
    </source>
</evidence>
<dbReference type="EMBL" id="BOOW01000032">
    <property type="protein sequence ID" value="GII94938.1"/>
    <property type="molecule type" value="Genomic_DNA"/>
</dbReference>
<evidence type="ECO:0000256" key="1">
    <source>
        <dbReference type="SAM" id="MobiDB-lite"/>
    </source>
</evidence>
<comment type="caution">
    <text evidence="3">The sequence shown here is derived from an EMBL/GenBank/DDBJ whole genome shotgun (WGS) entry which is preliminary data.</text>
</comment>
<dbReference type="AlphaFoldDB" id="A0A919V8Z3"/>
<feature type="domain" description="Peptidoglycan binding-like" evidence="2">
    <location>
        <begin position="19"/>
        <end position="81"/>
    </location>
</feature>
<evidence type="ECO:0000259" key="2">
    <source>
        <dbReference type="Pfam" id="PF01471"/>
    </source>
</evidence>
<dbReference type="InterPro" id="IPR036365">
    <property type="entry name" value="PGBD-like_sf"/>
</dbReference>